<dbReference type="Proteomes" id="UP000186601">
    <property type="component" value="Unassembled WGS sequence"/>
</dbReference>
<keyword evidence="4" id="KW-1185">Reference proteome</keyword>
<name>A0A2R6NFP4_9APHY</name>
<protein>
    <recommendedName>
        <fullName evidence="2">DUF6533 domain-containing protein</fullName>
    </recommendedName>
</protein>
<evidence type="ECO:0000256" key="1">
    <source>
        <dbReference type="SAM" id="Phobius"/>
    </source>
</evidence>
<evidence type="ECO:0000259" key="2">
    <source>
        <dbReference type="Pfam" id="PF20151"/>
    </source>
</evidence>
<keyword evidence="1" id="KW-1133">Transmembrane helix</keyword>
<dbReference type="OrthoDB" id="2745134at2759"/>
<sequence length="95" mass="10993">MSDTEHITYSVESNAVYAIVAIAGEWYHNHYVLALRIYLLALTLYDHILTLPQEIDHIWRRKVTGVTVLFVANRYITLCMIFLVFQSTWSDSVSA</sequence>
<evidence type="ECO:0000313" key="3">
    <source>
        <dbReference type="EMBL" id="PSR71205.1"/>
    </source>
</evidence>
<dbReference type="InterPro" id="IPR045340">
    <property type="entry name" value="DUF6533"/>
</dbReference>
<gene>
    <name evidence="3" type="ORF">PHLCEN_2v12859</name>
</gene>
<accession>A0A2R6NFP4</accession>
<proteinExistence type="predicted"/>
<reference evidence="3 4" key="1">
    <citation type="submission" date="2018-02" db="EMBL/GenBank/DDBJ databases">
        <title>Genome sequence of the basidiomycete white-rot fungus Phlebia centrifuga.</title>
        <authorList>
            <person name="Granchi Z."/>
            <person name="Peng M."/>
            <person name="de Vries R.P."/>
            <person name="Hilden K."/>
            <person name="Makela M.R."/>
            <person name="Grigoriev I."/>
            <person name="Riley R."/>
        </authorList>
    </citation>
    <scope>NUCLEOTIDE SEQUENCE [LARGE SCALE GENOMIC DNA]</scope>
    <source>
        <strain evidence="3 4">FBCC195</strain>
    </source>
</reference>
<dbReference type="EMBL" id="MLYV02001290">
    <property type="protein sequence ID" value="PSR71205.1"/>
    <property type="molecule type" value="Genomic_DNA"/>
</dbReference>
<dbReference type="AlphaFoldDB" id="A0A2R6NFP4"/>
<feature type="transmembrane region" description="Helical" evidence="1">
    <location>
        <begin position="31"/>
        <end position="51"/>
    </location>
</feature>
<feature type="domain" description="DUF6533" evidence="2">
    <location>
        <begin position="40"/>
        <end position="79"/>
    </location>
</feature>
<keyword evidence="1" id="KW-0472">Membrane</keyword>
<organism evidence="3 4">
    <name type="scientific">Hermanssonia centrifuga</name>
    <dbReference type="NCBI Taxonomy" id="98765"/>
    <lineage>
        <taxon>Eukaryota</taxon>
        <taxon>Fungi</taxon>
        <taxon>Dikarya</taxon>
        <taxon>Basidiomycota</taxon>
        <taxon>Agaricomycotina</taxon>
        <taxon>Agaricomycetes</taxon>
        <taxon>Polyporales</taxon>
        <taxon>Meruliaceae</taxon>
        <taxon>Hermanssonia</taxon>
    </lineage>
</organism>
<evidence type="ECO:0000313" key="4">
    <source>
        <dbReference type="Proteomes" id="UP000186601"/>
    </source>
</evidence>
<feature type="transmembrane region" description="Helical" evidence="1">
    <location>
        <begin position="63"/>
        <end position="85"/>
    </location>
</feature>
<keyword evidence="1" id="KW-0812">Transmembrane</keyword>
<comment type="caution">
    <text evidence="3">The sequence shown here is derived from an EMBL/GenBank/DDBJ whole genome shotgun (WGS) entry which is preliminary data.</text>
</comment>
<dbReference type="Pfam" id="PF20151">
    <property type="entry name" value="DUF6533"/>
    <property type="match status" value="1"/>
</dbReference>